<reference evidence="4 5" key="1">
    <citation type="submission" date="2016-11" db="EMBL/GenBank/DDBJ databases">
        <title>Draft Genome Assembly of Colletotrichum chlorophyti a pathogen of herbaceous plants.</title>
        <authorList>
            <person name="Gan P."/>
            <person name="Narusaka M."/>
            <person name="Tsushima A."/>
            <person name="Narusaka Y."/>
            <person name="Takano Y."/>
            <person name="Shirasu K."/>
        </authorList>
    </citation>
    <scope>NUCLEOTIDE SEQUENCE [LARGE SCALE GENOMIC DNA]</scope>
    <source>
        <strain evidence="4 5">NTL11</strain>
    </source>
</reference>
<name>A0A1Q8RXC2_9PEZI</name>
<comment type="similarity">
    <text evidence="2">Belongs to the NAD(P)-dependent epimerase/dehydratase family. Dihydroflavonol-4-reductase subfamily.</text>
</comment>
<dbReference type="InterPro" id="IPR001509">
    <property type="entry name" value="Epimerase_deHydtase"/>
</dbReference>
<evidence type="ECO:0000313" key="4">
    <source>
        <dbReference type="EMBL" id="OLN90045.1"/>
    </source>
</evidence>
<dbReference type="InterPro" id="IPR036291">
    <property type="entry name" value="NAD(P)-bd_dom_sf"/>
</dbReference>
<dbReference type="Pfam" id="PF01370">
    <property type="entry name" value="Epimerase"/>
    <property type="match status" value="1"/>
</dbReference>
<keyword evidence="1" id="KW-0560">Oxidoreductase</keyword>
<dbReference type="InterPro" id="IPR050425">
    <property type="entry name" value="NAD(P)_dehydrat-like"/>
</dbReference>
<proteinExistence type="inferred from homology"/>
<evidence type="ECO:0000259" key="3">
    <source>
        <dbReference type="Pfam" id="PF01370"/>
    </source>
</evidence>
<dbReference type="PANTHER" id="PTHR10366:SF562">
    <property type="entry name" value="ALDEHYDE REDUCTASE II (AFU_ORTHOLOGUE AFUA_1G11360)"/>
    <property type="match status" value="1"/>
</dbReference>
<comment type="caution">
    <text evidence="4">The sequence shown here is derived from an EMBL/GenBank/DDBJ whole genome shotgun (WGS) entry which is preliminary data.</text>
</comment>
<dbReference type="STRING" id="708187.A0A1Q8RXC2"/>
<keyword evidence="5" id="KW-1185">Reference proteome</keyword>
<dbReference type="EMBL" id="MPGH01000067">
    <property type="protein sequence ID" value="OLN90045.1"/>
    <property type="molecule type" value="Genomic_DNA"/>
</dbReference>
<dbReference type="GO" id="GO:0016616">
    <property type="term" value="F:oxidoreductase activity, acting on the CH-OH group of donors, NAD or NADP as acceptor"/>
    <property type="evidence" value="ECO:0007669"/>
    <property type="project" value="TreeGrafter"/>
</dbReference>
<dbReference type="Gene3D" id="3.40.50.720">
    <property type="entry name" value="NAD(P)-binding Rossmann-like Domain"/>
    <property type="match status" value="1"/>
</dbReference>
<protein>
    <submittedName>
        <fullName evidence="4">Aldehyde reductase 2-like protein 5</fullName>
    </submittedName>
</protein>
<accession>A0A1Q8RXC2</accession>
<dbReference type="Proteomes" id="UP000186583">
    <property type="component" value="Unassembled WGS sequence"/>
</dbReference>
<evidence type="ECO:0000256" key="2">
    <source>
        <dbReference type="ARBA" id="ARBA00023445"/>
    </source>
</evidence>
<organism evidence="4 5">
    <name type="scientific">Colletotrichum chlorophyti</name>
    <dbReference type="NCBI Taxonomy" id="708187"/>
    <lineage>
        <taxon>Eukaryota</taxon>
        <taxon>Fungi</taxon>
        <taxon>Dikarya</taxon>
        <taxon>Ascomycota</taxon>
        <taxon>Pezizomycotina</taxon>
        <taxon>Sordariomycetes</taxon>
        <taxon>Hypocreomycetidae</taxon>
        <taxon>Glomerellales</taxon>
        <taxon>Glomerellaceae</taxon>
        <taxon>Colletotrichum</taxon>
    </lineage>
</organism>
<dbReference type="AlphaFoldDB" id="A0A1Q8RXC2"/>
<dbReference type="SUPFAM" id="SSF51735">
    <property type="entry name" value="NAD(P)-binding Rossmann-fold domains"/>
    <property type="match status" value="1"/>
</dbReference>
<evidence type="ECO:0000313" key="5">
    <source>
        <dbReference type="Proteomes" id="UP000186583"/>
    </source>
</evidence>
<sequence length="357" mass="39247">MANINNPAIPKGSTVLVTGVNGFIASHVADQFVQHGYKVRGTVRDTQKNAWLSAYFDKTYGKGHFELVSVPDMTAENAYDEVVRGAAAFIHVASVVSFDPDPNKVIPTAVESAAIAIKAAYGEPSVKRFVLTSSSTTVLPADQENLRKMDGAVVTEDTWSPDAKELAWTPGPWGPEHGGPVYSASKVEQEETVWKYYKENQSKRPDLVVNTVLPSLNLGKSIDTVNQGHPSSSAMVIPLFNGERIPSFWSTPQYFVDVQDVGLLHVAAAILPDVKDERIFGFAEPVNWDDVLDVLRKQNPNKVFHDKFVGETFPAVEIKPRERAEELLKRLGKPGWTTLADSVWMNTEDLRAADAAK</sequence>
<dbReference type="PANTHER" id="PTHR10366">
    <property type="entry name" value="NAD DEPENDENT EPIMERASE/DEHYDRATASE"/>
    <property type="match status" value="1"/>
</dbReference>
<gene>
    <name evidence="4" type="ORF">CCHL11_07230</name>
</gene>
<evidence type="ECO:0000256" key="1">
    <source>
        <dbReference type="ARBA" id="ARBA00023002"/>
    </source>
</evidence>
<feature type="domain" description="NAD-dependent epimerase/dehydratase" evidence="3">
    <location>
        <begin position="15"/>
        <end position="144"/>
    </location>
</feature>
<dbReference type="OrthoDB" id="2735536at2759"/>